<evidence type="ECO:0000256" key="4">
    <source>
        <dbReference type="ARBA" id="ARBA00022553"/>
    </source>
</evidence>
<keyword evidence="9" id="KW-0472">Membrane</keyword>
<dbReference type="RefSeq" id="WP_244523094.1">
    <property type="nucleotide sequence ID" value="NZ_FORF01000001.1"/>
</dbReference>
<dbReference type="PANTHER" id="PTHR44936">
    <property type="entry name" value="SENSOR PROTEIN CREC"/>
    <property type="match status" value="1"/>
</dbReference>
<evidence type="ECO:0000313" key="13">
    <source>
        <dbReference type="Proteomes" id="UP000242763"/>
    </source>
</evidence>
<evidence type="ECO:0000256" key="8">
    <source>
        <dbReference type="ARBA" id="ARBA00022840"/>
    </source>
</evidence>
<sequence>MRPTLDDAGGQERTDEQVPLSRGLSTKLLLLTILFVMLAEVLIFLPSVAEYRLRWLDERLATAAAVGIVLVESAPGSLSQQVQDDVLISLGAEAVAVRSQGVSQLLAVSQMPPAVDDHINLDDTPPLEALTDALDTLFFGGERTLRVFGAVGDHEREFELVMGDGNLRKSMLGYARNVAVLALILSLVTAWLVYYAINRIMIRPVRVMTRSMLDFAEAPDDPTRIIRPDAHRDDEIGVAERELAAMQSQLQRTLSEQKHLADLGLAVSKINHDMRNTLAAAQLISDRLATVKDPLAQSLAPRLVRAIDRAASYTEGVLAYGRTQEAPPARRRLRLRLLVEEVEDFLGLAPDSDIEFVNAVDSEVEIDADSEQIFRVLSNLARNSVQAMAADADNVVVKRLAIHGEREGSVCRIFVEDTGPGLPPKARENLFSAFRGAARSGGTGLGLAIAHELVRAHGGTIKLAGKRDGGRTVFEIAIPDQPVDIHSARGTFRRPA</sequence>
<dbReference type="AlphaFoldDB" id="A0A1I3H793"/>
<dbReference type="STRING" id="1121003.SAMN03080618_00034"/>
<evidence type="ECO:0000256" key="9">
    <source>
        <dbReference type="SAM" id="Phobius"/>
    </source>
</evidence>
<feature type="transmembrane region" description="Helical" evidence="9">
    <location>
        <begin position="28"/>
        <end position="49"/>
    </location>
</feature>
<evidence type="ECO:0000256" key="1">
    <source>
        <dbReference type="ARBA" id="ARBA00000085"/>
    </source>
</evidence>
<organism evidence="12 13">
    <name type="scientific">Aquamicrobium aerolatum DSM 21857</name>
    <dbReference type="NCBI Taxonomy" id="1121003"/>
    <lineage>
        <taxon>Bacteria</taxon>
        <taxon>Pseudomonadati</taxon>
        <taxon>Pseudomonadota</taxon>
        <taxon>Alphaproteobacteria</taxon>
        <taxon>Hyphomicrobiales</taxon>
        <taxon>Phyllobacteriaceae</taxon>
        <taxon>Aerobium</taxon>
    </lineage>
</organism>
<dbReference type="GO" id="GO:0005524">
    <property type="term" value="F:ATP binding"/>
    <property type="evidence" value="ECO:0007669"/>
    <property type="project" value="UniProtKB-KW"/>
</dbReference>
<evidence type="ECO:0000259" key="11">
    <source>
        <dbReference type="PROSITE" id="PS50885"/>
    </source>
</evidence>
<dbReference type="Gene3D" id="6.10.340.10">
    <property type="match status" value="1"/>
</dbReference>
<keyword evidence="9" id="KW-0812">Transmembrane</keyword>
<dbReference type="CDD" id="cd00075">
    <property type="entry name" value="HATPase"/>
    <property type="match status" value="1"/>
</dbReference>
<dbReference type="InterPro" id="IPR050980">
    <property type="entry name" value="2C_sensor_his_kinase"/>
</dbReference>
<evidence type="ECO:0000256" key="7">
    <source>
        <dbReference type="ARBA" id="ARBA00022777"/>
    </source>
</evidence>
<keyword evidence="4" id="KW-0597">Phosphoprotein</keyword>
<evidence type="ECO:0000259" key="10">
    <source>
        <dbReference type="PROSITE" id="PS50109"/>
    </source>
</evidence>
<dbReference type="InterPro" id="IPR005467">
    <property type="entry name" value="His_kinase_dom"/>
</dbReference>
<name>A0A1I3H793_9HYPH</name>
<dbReference type="GO" id="GO:0016020">
    <property type="term" value="C:membrane"/>
    <property type="evidence" value="ECO:0007669"/>
    <property type="project" value="UniProtKB-SubCell"/>
</dbReference>
<accession>A0A1I3H793</accession>
<keyword evidence="5" id="KW-0808">Transferase</keyword>
<comment type="catalytic activity">
    <reaction evidence="1">
        <text>ATP + protein L-histidine = ADP + protein N-phospho-L-histidine.</text>
        <dbReference type="EC" id="2.7.13.3"/>
    </reaction>
</comment>
<dbReference type="Gene3D" id="3.30.565.10">
    <property type="entry name" value="Histidine kinase-like ATPase, C-terminal domain"/>
    <property type="match status" value="1"/>
</dbReference>
<dbReference type="GO" id="GO:0004673">
    <property type="term" value="F:protein histidine kinase activity"/>
    <property type="evidence" value="ECO:0007669"/>
    <property type="project" value="UniProtKB-EC"/>
</dbReference>
<gene>
    <name evidence="12" type="ORF">SAMN03080618_00034</name>
</gene>
<reference evidence="13" key="1">
    <citation type="submission" date="2016-10" db="EMBL/GenBank/DDBJ databases">
        <authorList>
            <person name="Varghese N."/>
            <person name="Submissions S."/>
        </authorList>
    </citation>
    <scope>NUCLEOTIDE SEQUENCE [LARGE SCALE GENOMIC DNA]</scope>
    <source>
        <strain evidence="13">DSM 21857</strain>
    </source>
</reference>
<protein>
    <recommendedName>
        <fullName evidence="3">histidine kinase</fullName>
        <ecNumber evidence="3">2.7.13.3</ecNumber>
    </recommendedName>
</protein>
<keyword evidence="6" id="KW-0547">Nucleotide-binding</keyword>
<comment type="subcellular location">
    <subcellularLocation>
        <location evidence="2">Membrane</location>
    </subcellularLocation>
</comment>
<evidence type="ECO:0000256" key="5">
    <source>
        <dbReference type="ARBA" id="ARBA00022679"/>
    </source>
</evidence>
<dbReference type="SMART" id="SM00387">
    <property type="entry name" value="HATPase_c"/>
    <property type="match status" value="1"/>
</dbReference>
<dbReference type="SUPFAM" id="SSF55874">
    <property type="entry name" value="ATPase domain of HSP90 chaperone/DNA topoisomerase II/histidine kinase"/>
    <property type="match status" value="1"/>
</dbReference>
<feature type="domain" description="HAMP" evidence="11">
    <location>
        <begin position="199"/>
        <end position="255"/>
    </location>
</feature>
<evidence type="ECO:0000256" key="3">
    <source>
        <dbReference type="ARBA" id="ARBA00012438"/>
    </source>
</evidence>
<evidence type="ECO:0000313" key="12">
    <source>
        <dbReference type="EMBL" id="SFI31586.1"/>
    </source>
</evidence>
<dbReference type="Pfam" id="PF02518">
    <property type="entry name" value="HATPase_c"/>
    <property type="match status" value="1"/>
</dbReference>
<evidence type="ECO:0000256" key="2">
    <source>
        <dbReference type="ARBA" id="ARBA00004370"/>
    </source>
</evidence>
<evidence type="ECO:0000256" key="6">
    <source>
        <dbReference type="ARBA" id="ARBA00022741"/>
    </source>
</evidence>
<dbReference type="InterPro" id="IPR036890">
    <property type="entry name" value="HATPase_C_sf"/>
</dbReference>
<feature type="domain" description="Histidine kinase" evidence="10">
    <location>
        <begin position="269"/>
        <end position="482"/>
    </location>
</feature>
<proteinExistence type="predicted"/>
<keyword evidence="7 12" id="KW-0418">Kinase</keyword>
<dbReference type="InterPro" id="IPR003660">
    <property type="entry name" value="HAMP_dom"/>
</dbReference>
<dbReference type="EC" id="2.7.13.3" evidence="3"/>
<dbReference type="PROSITE" id="PS50109">
    <property type="entry name" value="HIS_KIN"/>
    <property type="match status" value="1"/>
</dbReference>
<dbReference type="EMBL" id="FORF01000001">
    <property type="protein sequence ID" value="SFI31586.1"/>
    <property type="molecule type" value="Genomic_DNA"/>
</dbReference>
<keyword evidence="8" id="KW-0067">ATP-binding</keyword>
<dbReference type="PRINTS" id="PR00344">
    <property type="entry name" value="BCTRLSENSOR"/>
</dbReference>
<keyword evidence="13" id="KW-1185">Reference proteome</keyword>
<dbReference type="InterPro" id="IPR004358">
    <property type="entry name" value="Sig_transdc_His_kin-like_C"/>
</dbReference>
<dbReference type="InterPro" id="IPR003594">
    <property type="entry name" value="HATPase_dom"/>
</dbReference>
<feature type="transmembrane region" description="Helical" evidence="9">
    <location>
        <begin position="178"/>
        <end position="197"/>
    </location>
</feature>
<keyword evidence="9" id="KW-1133">Transmembrane helix</keyword>
<dbReference type="GO" id="GO:0007165">
    <property type="term" value="P:signal transduction"/>
    <property type="evidence" value="ECO:0007669"/>
    <property type="project" value="InterPro"/>
</dbReference>
<dbReference type="Proteomes" id="UP000242763">
    <property type="component" value="Unassembled WGS sequence"/>
</dbReference>
<dbReference type="PANTHER" id="PTHR44936:SF10">
    <property type="entry name" value="SENSOR PROTEIN RSTB"/>
    <property type="match status" value="1"/>
</dbReference>
<dbReference type="PROSITE" id="PS50885">
    <property type="entry name" value="HAMP"/>
    <property type="match status" value="1"/>
</dbReference>